<dbReference type="EMBL" id="JAAARO010000008">
    <property type="protein sequence ID" value="KAF5743925.1"/>
    <property type="molecule type" value="Genomic_DNA"/>
</dbReference>
<organism evidence="1 2">
    <name type="scientific">Tripterygium wilfordii</name>
    <name type="common">Thunder God vine</name>
    <dbReference type="NCBI Taxonomy" id="458696"/>
    <lineage>
        <taxon>Eukaryota</taxon>
        <taxon>Viridiplantae</taxon>
        <taxon>Streptophyta</taxon>
        <taxon>Embryophyta</taxon>
        <taxon>Tracheophyta</taxon>
        <taxon>Spermatophyta</taxon>
        <taxon>Magnoliopsida</taxon>
        <taxon>eudicotyledons</taxon>
        <taxon>Gunneridae</taxon>
        <taxon>Pentapetalae</taxon>
        <taxon>rosids</taxon>
        <taxon>fabids</taxon>
        <taxon>Celastrales</taxon>
        <taxon>Celastraceae</taxon>
        <taxon>Tripterygium</taxon>
    </lineage>
</organism>
<keyword evidence="2" id="KW-1185">Reference proteome</keyword>
<evidence type="ECO:0000313" key="1">
    <source>
        <dbReference type="EMBL" id="KAF5743925.1"/>
    </source>
</evidence>
<protein>
    <submittedName>
        <fullName evidence="1">Uncharacterized protein</fullName>
    </submittedName>
</protein>
<evidence type="ECO:0000313" key="2">
    <source>
        <dbReference type="Proteomes" id="UP000593562"/>
    </source>
</evidence>
<name>A0A7J7DC09_TRIWF</name>
<dbReference type="Proteomes" id="UP000593562">
    <property type="component" value="Unassembled WGS sequence"/>
</dbReference>
<comment type="caution">
    <text evidence="1">The sequence shown here is derived from an EMBL/GenBank/DDBJ whole genome shotgun (WGS) entry which is preliminary data.</text>
</comment>
<dbReference type="AlphaFoldDB" id="A0A7J7DC09"/>
<dbReference type="InParanoid" id="A0A7J7DC09"/>
<proteinExistence type="predicted"/>
<gene>
    <name evidence="1" type="ORF">HS088_TW08G00513</name>
</gene>
<sequence>MAAATSGAVLNGLGSSFLSGERRRQAFLAGAARVDGGAAIAESRKLVVAAAVQPKSSWIPGVRGGGNLKDPRVAQRRRLVSTHSHIVKHLVYI</sequence>
<accession>A0A7J7DC09</accession>
<reference evidence="1 2" key="1">
    <citation type="journal article" date="2020" name="Nat. Commun.">
        <title>Genome of Tripterygium wilfordii and identification of cytochrome P450 involved in triptolide biosynthesis.</title>
        <authorList>
            <person name="Tu L."/>
            <person name="Su P."/>
            <person name="Zhang Z."/>
            <person name="Gao L."/>
            <person name="Wang J."/>
            <person name="Hu T."/>
            <person name="Zhou J."/>
            <person name="Zhang Y."/>
            <person name="Zhao Y."/>
            <person name="Liu Y."/>
            <person name="Song Y."/>
            <person name="Tong Y."/>
            <person name="Lu Y."/>
            <person name="Yang J."/>
            <person name="Xu C."/>
            <person name="Jia M."/>
            <person name="Peters R.J."/>
            <person name="Huang L."/>
            <person name="Gao W."/>
        </authorList>
    </citation>
    <scope>NUCLEOTIDE SEQUENCE [LARGE SCALE GENOMIC DNA]</scope>
    <source>
        <strain evidence="2">cv. XIE 37</strain>
        <tissue evidence="1">Leaf</tissue>
    </source>
</reference>